<dbReference type="AlphaFoldDB" id="D8PDU1"/>
<evidence type="ECO:0000256" key="1">
    <source>
        <dbReference type="SAM" id="MobiDB-lite"/>
    </source>
</evidence>
<name>D8PDU1_9BACT</name>
<dbReference type="EMBL" id="FP929003">
    <property type="protein sequence ID" value="CBK41400.1"/>
    <property type="molecule type" value="Genomic_DNA"/>
</dbReference>
<feature type="region of interest" description="Disordered" evidence="1">
    <location>
        <begin position="95"/>
        <end position="114"/>
    </location>
</feature>
<gene>
    <name evidence="2" type="ORF">NIDE1665</name>
</gene>
<proteinExistence type="predicted"/>
<reference evidence="2 3" key="1">
    <citation type="journal article" date="2010" name="Proc. Natl. Acad. Sci. U.S.A.">
        <title>A Nitrospira metagenome illuminates the physiology and evolution of globally important nitrite-oxidizing bacteria.</title>
        <authorList>
            <person name="Lucker S."/>
            <person name="Wagner M."/>
            <person name="Maixner F."/>
            <person name="Pelletier E."/>
            <person name="Koch H."/>
            <person name="Vacherie B."/>
            <person name="Rattei T."/>
            <person name="Sinninghe Damste J."/>
            <person name="Spieck E."/>
            <person name="Le Paslier D."/>
            <person name="Daims H."/>
        </authorList>
    </citation>
    <scope>NUCLEOTIDE SEQUENCE [LARGE SCALE GENOMIC DNA]</scope>
</reference>
<accession>D8PDU1</accession>
<dbReference type="KEGG" id="nde:NIDE1665"/>
<keyword evidence="3" id="KW-1185">Reference proteome</keyword>
<organism evidence="2 3">
    <name type="scientific">Nitrospira defluvii</name>
    <dbReference type="NCBI Taxonomy" id="330214"/>
    <lineage>
        <taxon>Bacteria</taxon>
        <taxon>Pseudomonadati</taxon>
        <taxon>Nitrospirota</taxon>
        <taxon>Nitrospiria</taxon>
        <taxon>Nitrospirales</taxon>
        <taxon>Nitrospiraceae</taxon>
        <taxon>Nitrospira</taxon>
    </lineage>
</organism>
<dbReference type="OrthoDB" id="9830693at2"/>
<protein>
    <submittedName>
        <fullName evidence="2">Uncharacterized protein</fullName>
    </submittedName>
</protein>
<evidence type="ECO:0000313" key="3">
    <source>
        <dbReference type="Proteomes" id="UP000001660"/>
    </source>
</evidence>
<evidence type="ECO:0000313" key="2">
    <source>
        <dbReference type="EMBL" id="CBK41400.1"/>
    </source>
</evidence>
<sequence>MTDDYAQRKVQVIREFLAAGYPAPYIVEAVVPRRDPLADTKFKIILNNQVERTLAVCAAVVLDSLPTPDQLKQLLVSQSILEQVKASTDSRICHEALGTDEESHARPMRSVRGT</sequence>
<dbReference type="HOGENOM" id="CLU_2116552_0_0_0"/>
<dbReference type="Proteomes" id="UP000001660">
    <property type="component" value="Chromosome"/>
</dbReference>